<keyword evidence="1" id="KW-1133">Transmembrane helix</keyword>
<feature type="transmembrane region" description="Helical" evidence="1">
    <location>
        <begin position="37"/>
        <end position="61"/>
    </location>
</feature>
<evidence type="ECO:0008006" key="4">
    <source>
        <dbReference type="Google" id="ProtNLM"/>
    </source>
</evidence>
<keyword evidence="3" id="KW-1185">Reference proteome</keyword>
<keyword evidence="1" id="KW-0812">Transmembrane</keyword>
<evidence type="ECO:0000313" key="2">
    <source>
        <dbReference type="EMBL" id="GLK80427.1"/>
    </source>
</evidence>
<dbReference type="Pfam" id="PF14108">
    <property type="entry name" value="ABA4-like"/>
    <property type="match status" value="1"/>
</dbReference>
<proteinExistence type="predicted"/>
<reference evidence="2" key="2">
    <citation type="submission" date="2023-01" db="EMBL/GenBank/DDBJ databases">
        <authorList>
            <person name="Sun Q."/>
            <person name="Evtushenko L."/>
        </authorList>
    </citation>
    <scope>NUCLEOTIDE SEQUENCE</scope>
    <source>
        <strain evidence="2">VKM B-2748</strain>
    </source>
</reference>
<dbReference type="InterPro" id="IPR025461">
    <property type="entry name" value="ABA4-like"/>
</dbReference>
<keyword evidence="1" id="KW-0472">Membrane</keyword>
<feature type="transmembrane region" description="Helical" evidence="1">
    <location>
        <begin position="6"/>
        <end position="28"/>
    </location>
</feature>
<feature type="transmembrane region" description="Helical" evidence="1">
    <location>
        <begin position="81"/>
        <end position="102"/>
    </location>
</feature>
<evidence type="ECO:0000256" key="1">
    <source>
        <dbReference type="SAM" id="Phobius"/>
    </source>
</evidence>
<accession>A0A9W6N7H7</accession>
<organism evidence="2 3">
    <name type="scientific">Methylopila turkensis</name>
    <dbReference type="NCBI Taxonomy" id="1437816"/>
    <lineage>
        <taxon>Bacteria</taxon>
        <taxon>Pseudomonadati</taxon>
        <taxon>Pseudomonadota</taxon>
        <taxon>Alphaproteobacteria</taxon>
        <taxon>Hyphomicrobiales</taxon>
        <taxon>Methylopilaceae</taxon>
        <taxon>Methylopila</taxon>
    </lineage>
</organism>
<reference evidence="2" key="1">
    <citation type="journal article" date="2014" name="Int. J. Syst. Evol. Microbiol.">
        <title>Complete genome sequence of Corynebacterium casei LMG S-19264T (=DSM 44701T), isolated from a smear-ripened cheese.</title>
        <authorList>
            <consortium name="US DOE Joint Genome Institute (JGI-PGF)"/>
            <person name="Walter F."/>
            <person name="Albersmeier A."/>
            <person name="Kalinowski J."/>
            <person name="Ruckert C."/>
        </authorList>
    </citation>
    <scope>NUCLEOTIDE SEQUENCE</scope>
    <source>
        <strain evidence="2">VKM B-2748</strain>
    </source>
</reference>
<evidence type="ECO:0000313" key="3">
    <source>
        <dbReference type="Proteomes" id="UP001143309"/>
    </source>
</evidence>
<gene>
    <name evidence="2" type="ORF">GCM10008174_21680</name>
</gene>
<dbReference type="Proteomes" id="UP001143309">
    <property type="component" value="Unassembled WGS sequence"/>
</dbReference>
<protein>
    <recommendedName>
        <fullName evidence="4">DUF4281 domain-containing protein</fullName>
    </recommendedName>
</protein>
<dbReference type="EMBL" id="BSFL01000002">
    <property type="protein sequence ID" value="GLK80427.1"/>
    <property type="molecule type" value="Genomic_DNA"/>
</dbReference>
<sequence length="149" mass="15161">MFRPETLFIVCNLAALAGWALLAASVLAPSLRRVAQLVAGVGLPAIIAAIYVGALAAAFGSGAQGGFGSLSDLRALFANDHALLAGWVHYLAFDLVVGALIARAAAASGMRAILVLPSLALTFLFGPAGLLLFLALRFAGGARPMETLS</sequence>
<dbReference type="RefSeq" id="WP_271200886.1">
    <property type="nucleotide sequence ID" value="NZ_BSFL01000002.1"/>
</dbReference>
<name>A0A9W6N7H7_9HYPH</name>
<dbReference type="AlphaFoldDB" id="A0A9W6N7H7"/>
<feature type="transmembrane region" description="Helical" evidence="1">
    <location>
        <begin position="114"/>
        <end position="139"/>
    </location>
</feature>
<comment type="caution">
    <text evidence="2">The sequence shown here is derived from an EMBL/GenBank/DDBJ whole genome shotgun (WGS) entry which is preliminary data.</text>
</comment>